<evidence type="ECO:0000313" key="5">
    <source>
        <dbReference type="Proteomes" id="UP000007735"/>
    </source>
</evidence>
<dbReference type="PATRIC" id="fig|380.5.peg.1385"/>
<accession>G9A5X3</accession>
<dbReference type="Proteomes" id="UP000007735">
    <property type="component" value="Chromosome"/>
</dbReference>
<keyword evidence="1" id="KW-0175">Coiled coil</keyword>
<keyword evidence="3" id="KW-0732">Signal</keyword>
<feature type="region of interest" description="Disordered" evidence="2">
    <location>
        <begin position="80"/>
        <end position="123"/>
    </location>
</feature>
<feature type="region of interest" description="Disordered" evidence="2">
    <location>
        <begin position="603"/>
        <end position="650"/>
    </location>
</feature>
<dbReference type="eggNOG" id="COG1196">
    <property type="taxonomic scope" value="Bacteria"/>
</dbReference>
<feature type="compositionally biased region" description="Basic and acidic residues" evidence="2">
    <location>
        <begin position="623"/>
        <end position="643"/>
    </location>
</feature>
<evidence type="ECO:0008006" key="6">
    <source>
        <dbReference type="Google" id="ProtNLM"/>
    </source>
</evidence>
<feature type="coiled-coil region" evidence="1">
    <location>
        <begin position="569"/>
        <end position="596"/>
    </location>
</feature>
<proteinExistence type="predicted"/>
<feature type="compositionally biased region" description="Basic and acidic residues" evidence="2">
    <location>
        <begin position="607"/>
        <end position="616"/>
    </location>
</feature>
<dbReference type="EMBL" id="HE616890">
    <property type="protein sequence ID" value="CCE95801.1"/>
    <property type="molecule type" value="Genomic_DNA"/>
</dbReference>
<gene>
    <name evidence="4" type="ordered locus">SFHH103_01303</name>
</gene>
<feature type="coiled-coil region" evidence="1">
    <location>
        <begin position="347"/>
        <end position="381"/>
    </location>
</feature>
<feature type="coiled-coil region" evidence="1">
    <location>
        <begin position="497"/>
        <end position="524"/>
    </location>
</feature>
<feature type="coiled-coil region" evidence="1">
    <location>
        <begin position="153"/>
        <end position="246"/>
    </location>
</feature>
<evidence type="ECO:0000313" key="4">
    <source>
        <dbReference type="EMBL" id="CCE95801.1"/>
    </source>
</evidence>
<evidence type="ECO:0000256" key="3">
    <source>
        <dbReference type="SAM" id="SignalP"/>
    </source>
</evidence>
<feature type="coiled-coil region" evidence="1">
    <location>
        <begin position="275"/>
        <end position="309"/>
    </location>
</feature>
<evidence type="ECO:0000256" key="1">
    <source>
        <dbReference type="SAM" id="Coils"/>
    </source>
</evidence>
<feature type="signal peptide" evidence="3">
    <location>
        <begin position="1"/>
        <end position="23"/>
    </location>
</feature>
<protein>
    <recommendedName>
        <fullName evidence="6">TolA protein</fullName>
    </recommendedName>
</protein>
<name>G9A5X3_SINF1</name>
<reference evidence="4 5" key="1">
    <citation type="journal article" date="2012" name="J. Bacteriol.">
        <title>Genome sequence of the soybean symbiont Sinorhizobium fredii HH103.</title>
        <authorList>
            <person name="Weidner S."/>
            <person name="Becker A."/>
            <person name="Bonilla I."/>
            <person name="Jaenicke S."/>
            <person name="Lloret J."/>
            <person name="Margaret I."/>
            <person name="Puhler A."/>
            <person name="Ruiz-Sainz J.E."/>
            <person name="Schneiker-Bekel S."/>
            <person name="Szczepanowski R."/>
            <person name="Vinardell J.M."/>
            <person name="Zehner S."/>
            <person name="Gottfert M."/>
        </authorList>
    </citation>
    <scope>NUCLEOTIDE SEQUENCE [LARGE SCALE GENOMIC DNA]</scope>
    <source>
        <strain evidence="4 5">HH103</strain>
    </source>
</reference>
<sequence length="662" mass="70188">MAMLGLISFCLVFLLGSSAGGQAATADRLAPQGMREMRASEWHALIRSIADTARRNDMIAIGTMATLDLPGAGRLLGAAQGQREAMKPPFGQTADSVGRGEAAEASVKKTGALTGREGARSAAPEEKLLAASQEVDAPNGVQLAGGKLEEILRRALLAARRDLEAMRRVAEKQRQRAEALARDLTMVLEVVEELEAKAAGAMRSKAAALRARDAAEKTLAGERRALEEARHRLGALERDLAVARQSSKVPGPDADLAAAEKAAVVRARQTAEAAARRAGEELALEREKVKSLAQELDTVRREREAVVKDGGDPAVAPPAAILEPDADLAAAENAAAVRARQIAEAAARRAVEELALEREKVKSLARELDTVRGEREAAMKDGGDPAVAPPAAILEPDADLAAENAAAVRARQTAEAAARRAVEELALEREKVKSLARELDTVRREREAAVKEGRDHAVAPSAAALEPDADLAAAEKAAVVLDGQIAAAAARRAGEELALEREKVKLLARELDTVRREREAAVEEGGDLAVAPSAAVLEPDADLAAAEKAAVLLAGQIAEAASKRAGEELALEREKVKSLARDLDTVRQERDAAKKQLTGILAAQQRASEDAGDRAGGRGRAAPRKEVEIRKTRTERRAARVERAPQPLPEALLPRRLLPGLW</sequence>
<feature type="chain" id="PRO_5003519354" description="TolA protein" evidence="3">
    <location>
        <begin position="24"/>
        <end position="662"/>
    </location>
</feature>
<evidence type="ECO:0000256" key="2">
    <source>
        <dbReference type="SAM" id="MobiDB-lite"/>
    </source>
</evidence>
<dbReference type="KEGG" id="sfh:SFHH103_01303"/>
<dbReference type="HOGENOM" id="CLU_414395_0_0_5"/>
<dbReference type="AlphaFoldDB" id="G9A5X3"/>
<feature type="coiled-coil region" evidence="1">
    <location>
        <begin position="411"/>
        <end position="452"/>
    </location>
</feature>
<organism evidence="4 5">
    <name type="scientific">Sinorhizobium fredii (strain HH103)</name>
    <dbReference type="NCBI Taxonomy" id="1117943"/>
    <lineage>
        <taxon>Bacteria</taxon>
        <taxon>Pseudomonadati</taxon>
        <taxon>Pseudomonadota</taxon>
        <taxon>Alphaproteobacteria</taxon>
        <taxon>Hyphomicrobiales</taxon>
        <taxon>Rhizobiaceae</taxon>
        <taxon>Sinorhizobium/Ensifer group</taxon>
        <taxon>Sinorhizobium</taxon>
    </lineage>
</organism>